<dbReference type="Proteomes" id="UP000249633">
    <property type="component" value="Unassembled WGS sequence"/>
</dbReference>
<dbReference type="SUPFAM" id="SSF50037">
    <property type="entry name" value="C-terminal domain of transcriptional repressors"/>
    <property type="match status" value="1"/>
</dbReference>
<dbReference type="InterPro" id="IPR038157">
    <property type="entry name" value="FeoA_core_dom"/>
</dbReference>
<accession>A0A2W5FB88</accession>
<protein>
    <submittedName>
        <fullName evidence="3">Ferrous iron transport protein A</fullName>
    </submittedName>
</protein>
<dbReference type="AlphaFoldDB" id="A0A2W5FB88"/>
<evidence type="ECO:0000313" key="4">
    <source>
        <dbReference type="Proteomes" id="UP000249633"/>
    </source>
</evidence>
<feature type="domain" description="Ferrous iron transporter FeoA-like" evidence="2">
    <location>
        <begin position="2"/>
        <end position="78"/>
    </location>
</feature>
<dbReference type="InterPro" id="IPR008988">
    <property type="entry name" value="Transcriptional_repressor_C"/>
</dbReference>
<evidence type="ECO:0000259" key="2">
    <source>
        <dbReference type="SMART" id="SM00899"/>
    </source>
</evidence>
<keyword evidence="1" id="KW-0408">Iron</keyword>
<proteinExistence type="predicted"/>
<dbReference type="InterPro" id="IPR007167">
    <property type="entry name" value="Fe-transptr_FeoA-like"/>
</dbReference>
<dbReference type="Pfam" id="PF04023">
    <property type="entry name" value="FeoA"/>
    <property type="match status" value="1"/>
</dbReference>
<name>A0A2W5FB88_9BURK</name>
<gene>
    <name evidence="3" type="ORF">DI603_16195</name>
</gene>
<evidence type="ECO:0000256" key="1">
    <source>
        <dbReference type="ARBA" id="ARBA00023004"/>
    </source>
</evidence>
<organism evidence="3 4">
    <name type="scientific">Roseateles depolymerans</name>
    <dbReference type="NCBI Taxonomy" id="76731"/>
    <lineage>
        <taxon>Bacteria</taxon>
        <taxon>Pseudomonadati</taxon>
        <taxon>Pseudomonadota</taxon>
        <taxon>Betaproteobacteria</taxon>
        <taxon>Burkholderiales</taxon>
        <taxon>Sphaerotilaceae</taxon>
        <taxon>Roseateles</taxon>
    </lineage>
</organism>
<evidence type="ECO:0000313" key="3">
    <source>
        <dbReference type="EMBL" id="PZP29956.1"/>
    </source>
</evidence>
<comment type="caution">
    <text evidence="3">The sequence shown here is derived from an EMBL/GenBank/DDBJ whole genome shotgun (WGS) entry which is preliminary data.</text>
</comment>
<dbReference type="GO" id="GO:0046914">
    <property type="term" value="F:transition metal ion binding"/>
    <property type="evidence" value="ECO:0007669"/>
    <property type="project" value="InterPro"/>
</dbReference>
<dbReference type="Gene3D" id="2.30.30.90">
    <property type="match status" value="1"/>
</dbReference>
<dbReference type="EMBL" id="QFOD01000016">
    <property type="protein sequence ID" value="PZP29956.1"/>
    <property type="molecule type" value="Genomic_DNA"/>
</dbReference>
<reference evidence="3 4" key="1">
    <citation type="submission" date="2017-08" db="EMBL/GenBank/DDBJ databases">
        <title>Infants hospitalized years apart are colonized by the same room-sourced microbial strains.</title>
        <authorList>
            <person name="Brooks B."/>
            <person name="Olm M.R."/>
            <person name="Firek B.A."/>
            <person name="Baker R."/>
            <person name="Thomas B.C."/>
            <person name="Morowitz M.J."/>
            <person name="Banfield J.F."/>
        </authorList>
    </citation>
    <scope>NUCLEOTIDE SEQUENCE [LARGE SCALE GENOMIC DNA]</scope>
    <source>
        <strain evidence="3">S2_012_000_R2_81</strain>
    </source>
</reference>
<sequence length="79" mass="8375">MNTVNSLAIRQQGVVRALVAPPGQPEWAQYLSDLGFEAGEIVTVLRRGLLGGDPLVVRVGLSTYALRGAEASCVQVEPI</sequence>
<dbReference type="SMART" id="SM00899">
    <property type="entry name" value="FeoA"/>
    <property type="match status" value="1"/>
</dbReference>